<dbReference type="RefSeq" id="WP_205110457.1">
    <property type="nucleotide sequence ID" value="NZ_BAAAHT010000014.1"/>
</dbReference>
<evidence type="ECO:0000313" key="2">
    <source>
        <dbReference type="Proteomes" id="UP000776164"/>
    </source>
</evidence>
<comment type="caution">
    <text evidence="1">The sequence shown here is derived from an EMBL/GenBank/DDBJ whole genome shotgun (WGS) entry which is preliminary data.</text>
</comment>
<keyword evidence="2" id="KW-1185">Reference proteome</keyword>
<organism evidence="1 2">
    <name type="scientific">Subtercola frigoramans</name>
    <dbReference type="NCBI Taxonomy" id="120298"/>
    <lineage>
        <taxon>Bacteria</taxon>
        <taxon>Bacillati</taxon>
        <taxon>Actinomycetota</taxon>
        <taxon>Actinomycetes</taxon>
        <taxon>Micrococcales</taxon>
        <taxon>Microbacteriaceae</taxon>
        <taxon>Subtercola</taxon>
    </lineage>
</organism>
<reference evidence="1 2" key="1">
    <citation type="submission" date="2021-01" db="EMBL/GenBank/DDBJ databases">
        <title>Sequencing the genomes of 1000 actinobacteria strains.</title>
        <authorList>
            <person name="Klenk H.-P."/>
        </authorList>
    </citation>
    <scope>NUCLEOTIDE SEQUENCE [LARGE SCALE GENOMIC DNA]</scope>
    <source>
        <strain evidence="1 2">DSM 13057</strain>
    </source>
</reference>
<accession>A0ABS2L853</accession>
<dbReference type="EMBL" id="JAFBBU010000001">
    <property type="protein sequence ID" value="MBM7473199.1"/>
    <property type="molecule type" value="Genomic_DNA"/>
</dbReference>
<evidence type="ECO:0000313" key="1">
    <source>
        <dbReference type="EMBL" id="MBM7473199.1"/>
    </source>
</evidence>
<gene>
    <name evidence="1" type="ORF">JOE66_002833</name>
</gene>
<protein>
    <submittedName>
        <fullName evidence="1">Uncharacterized protein</fullName>
    </submittedName>
</protein>
<sequence length="201" mass="20861">MHKPTARTRRIATLIVGPTAILVAGLLVWQGSNAAFTATTRNTGNNWETGSVLLSDDDLGAAAFRVTGVVPGQTASKCLLVTSESTVPGEVRVYLDTLGAQGLETNITVSLQSGTGGNFSDCTGFVADATGPTLSLSAISSTYHDYATGVLPWITAGTVGETKSYKATWTFDVTGLTQAQVDALQGKSASADVVWELQSTQ</sequence>
<proteinExistence type="predicted"/>
<name>A0ABS2L853_9MICO</name>
<dbReference type="Proteomes" id="UP000776164">
    <property type="component" value="Unassembled WGS sequence"/>
</dbReference>